<protein>
    <submittedName>
        <fullName evidence="1">Uncharacterized protein</fullName>
    </submittedName>
</protein>
<keyword evidence="2" id="KW-1185">Reference proteome</keyword>
<name>A0A9D3Z3L2_DREPO</name>
<gene>
    <name evidence="1" type="ORF">DPMN_070749</name>
</gene>
<accession>A0A9D3Z3L2</accession>
<evidence type="ECO:0000313" key="1">
    <source>
        <dbReference type="EMBL" id="KAH3711247.1"/>
    </source>
</evidence>
<comment type="caution">
    <text evidence="1">The sequence shown here is derived from an EMBL/GenBank/DDBJ whole genome shotgun (WGS) entry which is preliminary data.</text>
</comment>
<organism evidence="1 2">
    <name type="scientific">Dreissena polymorpha</name>
    <name type="common">Zebra mussel</name>
    <name type="synonym">Mytilus polymorpha</name>
    <dbReference type="NCBI Taxonomy" id="45954"/>
    <lineage>
        <taxon>Eukaryota</taxon>
        <taxon>Metazoa</taxon>
        <taxon>Spiralia</taxon>
        <taxon>Lophotrochozoa</taxon>
        <taxon>Mollusca</taxon>
        <taxon>Bivalvia</taxon>
        <taxon>Autobranchia</taxon>
        <taxon>Heteroconchia</taxon>
        <taxon>Euheterodonta</taxon>
        <taxon>Imparidentia</taxon>
        <taxon>Neoheterodontei</taxon>
        <taxon>Myida</taxon>
        <taxon>Dreissenoidea</taxon>
        <taxon>Dreissenidae</taxon>
        <taxon>Dreissena</taxon>
    </lineage>
</organism>
<evidence type="ECO:0000313" key="2">
    <source>
        <dbReference type="Proteomes" id="UP000828390"/>
    </source>
</evidence>
<dbReference type="EMBL" id="JAIWYP010000014">
    <property type="protein sequence ID" value="KAH3711247.1"/>
    <property type="molecule type" value="Genomic_DNA"/>
</dbReference>
<reference evidence="1" key="2">
    <citation type="submission" date="2020-11" db="EMBL/GenBank/DDBJ databases">
        <authorList>
            <person name="McCartney M.A."/>
            <person name="Auch B."/>
            <person name="Kono T."/>
            <person name="Mallez S."/>
            <person name="Becker A."/>
            <person name="Gohl D.M."/>
            <person name="Silverstein K.A.T."/>
            <person name="Koren S."/>
            <person name="Bechman K.B."/>
            <person name="Herman A."/>
            <person name="Abrahante J.E."/>
            <person name="Garbe J."/>
        </authorList>
    </citation>
    <scope>NUCLEOTIDE SEQUENCE</scope>
    <source>
        <strain evidence="1">Duluth1</strain>
        <tissue evidence="1">Whole animal</tissue>
    </source>
</reference>
<sequence>MGPPNLPTRGRYGVCCLVNVSRFLLAPLNGLPIPLTRAAALGFLHAQLLAVDVQVRQGGQGRLHQVTVLELQEGVTIAAVPDDTEGIHLAAAHLCLEGAHPEGAGQAPNKQRRLAAPAWTEPPLWSPPVLLAFSITLTSLSTFAPLTSFTSFSSLAPFPSLPTLASRSPFASWAPLAAFYLPGIPTAISLPLGLALRVGAAPVPPGSTLTGL</sequence>
<dbReference type="Proteomes" id="UP000828390">
    <property type="component" value="Unassembled WGS sequence"/>
</dbReference>
<proteinExistence type="predicted"/>
<dbReference type="AlphaFoldDB" id="A0A9D3Z3L2"/>
<reference evidence="1" key="1">
    <citation type="journal article" date="2019" name="bioRxiv">
        <title>The Genome of the Zebra Mussel, Dreissena polymorpha: A Resource for Invasive Species Research.</title>
        <authorList>
            <person name="McCartney M.A."/>
            <person name="Auch B."/>
            <person name="Kono T."/>
            <person name="Mallez S."/>
            <person name="Zhang Y."/>
            <person name="Obille A."/>
            <person name="Becker A."/>
            <person name="Abrahante J.E."/>
            <person name="Garbe J."/>
            <person name="Badalamenti J.P."/>
            <person name="Herman A."/>
            <person name="Mangelson H."/>
            <person name="Liachko I."/>
            <person name="Sullivan S."/>
            <person name="Sone E.D."/>
            <person name="Koren S."/>
            <person name="Silverstein K.A.T."/>
            <person name="Beckman K.B."/>
            <person name="Gohl D.M."/>
        </authorList>
    </citation>
    <scope>NUCLEOTIDE SEQUENCE</scope>
    <source>
        <strain evidence="1">Duluth1</strain>
        <tissue evidence="1">Whole animal</tissue>
    </source>
</reference>